<feature type="compositionally biased region" description="Basic and acidic residues" evidence="1">
    <location>
        <begin position="105"/>
        <end position="115"/>
    </location>
</feature>
<proteinExistence type="predicted"/>
<feature type="compositionally biased region" description="Basic residues" evidence="1">
    <location>
        <begin position="435"/>
        <end position="444"/>
    </location>
</feature>
<feature type="domain" description="Mut7-C RNAse" evidence="3">
    <location>
        <begin position="156"/>
        <end position="266"/>
    </location>
</feature>
<dbReference type="Proteomes" id="UP000271974">
    <property type="component" value="Unassembled WGS sequence"/>
</dbReference>
<feature type="region of interest" description="Disordered" evidence="1">
    <location>
        <begin position="1"/>
        <end position="33"/>
    </location>
</feature>
<dbReference type="InterPro" id="IPR036397">
    <property type="entry name" value="RNaseH_sf"/>
</dbReference>
<dbReference type="STRING" id="188477.A0A433SXU4"/>
<keyword evidence="5" id="KW-1185">Reference proteome</keyword>
<dbReference type="PANTHER" id="PTHR47765">
    <property type="entry name" value="3'-5' EXONUCLEASE DOMAIN-CONTAINING PROTEIN"/>
    <property type="match status" value="1"/>
</dbReference>
<evidence type="ECO:0008006" key="6">
    <source>
        <dbReference type="Google" id="ProtNLM"/>
    </source>
</evidence>
<evidence type="ECO:0000313" key="4">
    <source>
        <dbReference type="EMBL" id="RUS74111.1"/>
    </source>
</evidence>
<evidence type="ECO:0000313" key="5">
    <source>
        <dbReference type="Proteomes" id="UP000271974"/>
    </source>
</evidence>
<accession>A0A433SXU4</accession>
<protein>
    <recommendedName>
        <fullName evidence="6">3'-5' exonuclease domain-containing protein</fullName>
    </recommendedName>
</protein>
<comment type="caution">
    <text evidence="4">The sequence shown here is derived from an EMBL/GenBank/DDBJ whole genome shotgun (WGS) entry which is preliminary data.</text>
</comment>
<dbReference type="InterPro" id="IPR002782">
    <property type="entry name" value="Mut7-C_RNAse_dom"/>
</dbReference>
<evidence type="ECO:0000256" key="1">
    <source>
        <dbReference type="SAM" id="MobiDB-lite"/>
    </source>
</evidence>
<evidence type="ECO:0000259" key="3">
    <source>
        <dbReference type="Pfam" id="PF01927"/>
    </source>
</evidence>
<dbReference type="SUPFAM" id="SSF53098">
    <property type="entry name" value="Ribonuclease H-like"/>
    <property type="match status" value="1"/>
</dbReference>
<reference evidence="4 5" key="1">
    <citation type="submission" date="2019-01" db="EMBL/GenBank/DDBJ databases">
        <title>A draft genome assembly of the solar-powered sea slug Elysia chlorotica.</title>
        <authorList>
            <person name="Cai H."/>
            <person name="Li Q."/>
            <person name="Fang X."/>
            <person name="Li J."/>
            <person name="Curtis N.E."/>
            <person name="Altenburger A."/>
            <person name="Shibata T."/>
            <person name="Feng M."/>
            <person name="Maeda T."/>
            <person name="Schwartz J.A."/>
            <person name="Shigenobu S."/>
            <person name="Lundholm N."/>
            <person name="Nishiyama T."/>
            <person name="Yang H."/>
            <person name="Hasebe M."/>
            <person name="Li S."/>
            <person name="Pierce S.K."/>
            <person name="Wang J."/>
        </authorList>
    </citation>
    <scope>NUCLEOTIDE SEQUENCE [LARGE SCALE GENOMIC DNA]</scope>
    <source>
        <strain evidence="4">EC2010</strain>
        <tissue evidence="4">Whole organism of an adult</tissue>
    </source>
</reference>
<feature type="region of interest" description="Disordered" evidence="1">
    <location>
        <begin position="379"/>
        <end position="465"/>
    </location>
</feature>
<feature type="region of interest" description="Disordered" evidence="1">
    <location>
        <begin position="101"/>
        <end position="146"/>
    </location>
</feature>
<feature type="domain" description="Mut7-C RNAse" evidence="3">
    <location>
        <begin position="325"/>
        <end position="362"/>
    </location>
</feature>
<dbReference type="Gene3D" id="3.30.420.10">
    <property type="entry name" value="Ribonuclease H-like superfamily/Ribonuclease H"/>
    <property type="match status" value="1"/>
</dbReference>
<dbReference type="PANTHER" id="PTHR47765:SF2">
    <property type="entry name" value="EXONUCLEASE MUT-7 HOMOLOG"/>
    <property type="match status" value="1"/>
</dbReference>
<feature type="compositionally biased region" description="Basic and acidic residues" evidence="1">
    <location>
        <begin position="1"/>
        <end position="17"/>
    </location>
</feature>
<feature type="compositionally biased region" description="Polar residues" evidence="1">
    <location>
        <begin position="402"/>
        <end position="413"/>
    </location>
</feature>
<dbReference type="GO" id="GO:0006139">
    <property type="term" value="P:nucleobase-containing compound metabolic process"/>
    <property type="evidence" value="ECO:0007669"/>
    <property type="project" value="InterPro"/>
</dbReference>
<dbReference type="Pfam" id="PF01927">
    <property type="entry name" value="Mut7-C"/>
    <property type="match status" value="2"/>
</dbReference>
<dbReference type="GO" id="GO:0008408">
    <property type="term" value="F:3'-5' exonuclease activity"/>
    <property type="evidence" value="ECO:0007669"/>
    <property type="project" value="InterPro"/>
</dbReference>
<dbReference type="Pfam" id="PF01612">
    <property type="entry name" value="DNA_pol_A_exo1"/>
    <property type="match status" value="1"/>
</dbReference>
<gene>
    <name evidence="4" type="ORF">EGW08_018118</name>
</gene>
<evidence type="ECO:0000259" key="2">
    <source>
        <dbReference type="Pfam" id="PF01612"/>
    </source>
</evidence>
<organism evidence="4 5">
    <name type="scientific">Elysia chlorotica</name>
    <name type="common">Eastern emerald elysia</name>
    <name type="synonym">Sea slug</name>
    <dbReference type="NCBI Taxonomy" id="188477"/>
    <lineage>
        <taxon>Eukaryota</taxon>
        <taxon>Metazoa</taxon>
        <taxon>Spiralia</taxon>
        <taxon>Lophotrochozoa</taxon>
        <taxon>Mollusca</taxon>
        <taxon>Gastropoda</taxon>
        <taxon>Heterobranchia</taxon>
        <taxon>Euthyneura</taxon>
        <taxon>Panpulmonata</taxon>
        <taxon>Sacoglossa</taxon>
        <taxon>Placobranchoidea</taxon>
        <taxon>Plakobranchidae</taxon>
        <taxon>Elysia</taxon>
    </lineage>
</organism>
<dbReference type="InterPro" id="IPR002562">
    <property type="entry name" value="3'-5'_exonuclease_dom"/>
</dbReference>
<dbReference type="EMBL" id="RQTK01000864">
    <property type="protein sequence ID" value="RUS74111.1"/>
    <property type="molecule type" value="Genomic_DNA"/>
</dbReference>
<dbReference type="OrthoDB" id="18193at2759"/>
<name>A0A433SXU4_ELYCH</name>
<feature type="non-terminal residue" evidence="4">
    <location>
        <position position="1"/>
    </location>
</feature>
<sequence>VRLDPDSQEEKQSRKCDQGFGSGQFQKSEEKGLSLLVRKTLGKPLSKDEQMSNWEKRPLRPTQIAYAASDAYVLLDVYQALRSRGEAMGLSRSDLEPLTSFKLKTRMDKKKERVSGTKQSSSKQQKSTQSPVVEPKPSVSGPEPQGGAMIHPYELRVVCNNMLQGLGSQLRACGVDTVILGPNLKHTEAIKISNCENRIVLSSGKVFEQIRAAVGGGMCLRVPHTIPCLEQCVFVLKHFRVNVQREDIFSRCAMCNGTEFVDIPSKDLETLSVFALQQQSMAGQYAGVRHDGSACDVDPDTQAKFRQYGIDPVSISFLHNRVRIQVETVPSRKMFQSIVYFFVCWSCGKVYWEGSHYENISTQFADILHLNGGVVSGTASGSGKDGNAGNKIVKPVDERPSSSRPKVKQNQGNVGRDNDSNSVASPQAGGSARGGKAKTKTGKKQKFDGHQRNQDNRLAGLGRGYSSRDPFDDALGLREDYLQPSGLDTINDLHYGFDEWEADPYCDSTDFRDVLVDDPLMYTYGEDAGYDYMF</sequence>
<feature type="domain" description="3'-5' exonuclease" evidence="2">
    <location>
        <begin position="28"/>
        <end position="84"/>
    </location>
</feature>
<dbReference type="InterPro" id="IPR012337">
    <property type="entry name" value="RNaseH-like_sf"/>
</dbReference>
<dbReference type="InterPro" id="IPR052408">
    <property type="entry name" value="Exonuclease_MUT-7-like"/>
</dbReference>
<feature type="compositionally biased region" description="Low complexity" evidence="1">
    <location>
        <begin position="117"/>
        <end position="130"/>
    </location>
</feature>
<dbReference type="GO" id="GO:0003676">
    <property type="term" value="F:nucleic acid binding"/>
    <property type="evidence" value="ECO:0007669"/>
    <property type="project" value="InterPro"/>
</dbReference>
<feature type="compositionally biased region" description="Basic and acidic residues" evidence="1">
    <location>
        <begin position="445"/>
        <end position="455"/>
    </location>
</feature>
<dbReference type="AlphaFoldDB" id="A0A433SXU4"/>